<comment type="caution">
    <text evidence="13">The sequence shown here is derived from an EMBL/GenBank/DDBJ whole genome shotgun (WGS) entry which is preliminary data.</text>
</comment>
<dbReference type="PROSITE" id="PS00107">
    <property type="entry name" value="PROTEIN_KINASE_ATP"/>
    <property type="match status" value="1"/>
</dbReference>
<dbReference type="Gene3D" id="3.30.200.20">
    <property type="entry name" value="Phosphorylase Kinase, domain 1"/>
    <property type="match status" value="1"/>
</dbReference>
<dbReference type="Pfam" id="PF07714">
    <property type="entry name" value="PK_Tyr_Ser-Thr"/>
    <property type="match status" value="1"/>
</dbReference>
<dbReference type="InterPro" id="IPR051681">
    <property type="entry name" value="Ser/Thr_Kinases-Pseudokinases"/>
</dbReference>
<evidence type="ECO:0000313" key="14">
    <source>
        <dbReference type="Proteomes" id="UP000826271"/>
    </source>
</evidence>
<dbReference type="InterPro" id="IPR055164">
    <property type="entry name" value="EDR1/CTR1/ARMC3-like_pept-like"/>
</dbReference>
<dbReference type="GO" id="GO:0004674">
    <property type="term" value="F:protein serine/threonine kinase activity"/>
    <property type="evidence" value="ECO:0007669"/>
    <property type="project" value="UniProtKB-KW"/>
</dbReference>
<comment type="catalytic activity">
    <reaction evidence="9">
        <text>L-seryl-[protein] + ATP = O-phospho-L-seryl-[protein] + ADP + H(+)</text>
        <dbReference type="Rhea" id="RHEA:17989"/>
        <dbReference type="Rhea" id="RHEA-COMP:9863"/>
        <dbReference type="Rhea" id="RHEA-COMP:11604"/>
        <dbReference type="ChEBI" id="CHEBI:15378"/>
        <dbReference type="ChEBI" id="CHEBI:29999"/>
        <dbReference type="ChEBI" id="CHEBI:30616"/>
        <dbReference type="ChEBI" id="CHEBI:83421"/>
        <dbReference type="ChEBI" id="CHEBI:456216"/>
        <dbReference type="EC" id="2.7.11.1"/>
    </reaction>
</comment>
<dbReference type="GO" id="GO:0005524">
    <property type="term" value="F:ATP binding"/>
    <property type="evidence" value="ECO:0007669"/>
    <property type="project" value="UniProtKB-UniRule"/>
</dbReference>
<reference evidence="13" key="1">
    <citation type="submission" date="2019-10" db="EMBL/GenBank/DDBJ databases">
        <authorList>
            <person name="Zhang R."/>
            <person name="Pan Y."/>
            <person name="Wang J."/>
            <person name="Ma R."/>
            <person name="Yu S."/>
        </authorList>
    </citation>
    <scope>NUCLEOTIDE SEQUENCE</scope>
    <source>
        <strain evidence="13">LA-IB0</strain>
        <tissue evidence="13">Leaf</tissue>
    </source>
</reference>
<dbReference type="FunFam" id="1.10.510.10:FF:000193">
    <property type="entry name" value="Serine/threonine-protein kinase CTR1"/>
    <property type="match status" value="1"/>
</dbReference>
<keyword evidence="14" id="KW-1185">Reference proteome</keyword>
<evidence type="ECO:0000256" key="11">
    <source>
        <dbReference type="SAM" id="MobiDB-lite"/>
    </source>
</evidence>
<evidence type="ECO:0000256" key="5">
    <source>
        <dbReference type="ARBA" id="ARBA00022741"/>
    </source>
</evidence>
<sequence length="885" mass="97242">MEMPGRRTNYTLLSQNPDDQFYNQPPPPQQQPKLSAAGGGAVTQPPLYYESLSGEKNRLKSERAAAFDWDVIDHRMIQAQQPQSRIGTAAFPGSFGLQRQSSGSSFGESSISGDYYVPTLSNPELALSHMSDGGGELRVKTAEVSAGGGGGGSSSSTKSWAQQTEESYQLQLALALRLSSEATCADDPNFLDPVPDESASVASSSAASSEAISHRFWVNGCLSYFDKVPDGFYMIHGMDPYVWAVCSDLQDSGRIPSLESLKIVDPAILSSVEVILVDRRGDPSLKELQNRINALSSSCITSKEVVDQLAKLVCNHMGGATSNGEDELVTIWKECSDDLKDCLGSIVVPIGSLSIGLCRHRALLFKVLADIICLPCRIARGCRCCTREDGSSCLVRFGLDREYLIDLVEKPGCLCEPDSSLNGPATISISSPLRFPRFRQVAPTTNFRLLAKQFFSDFQSINLVFDDSLAVETLIDGIDGDTADSIHPKQSDRTYVGRTTSPSSSSNRVDISNMPPFPTNSWIKVHGKERLPPANTQDVVSSTNMVEGSIPFKVIPPVGHKNVQPLISLLDPRVNSNKDMRFGEGGQLMASRPSEITFDVDDLNIPWSDLVLKERIGAGSFGTVHRAEWNGSDVAVKILMEQDFHGERFKEFIREVALMKRLRHPNIVLFMGAVTEPPNLSIVTEYLSRGSLYRLLHKPGAREALDERRRLSMAYDVAKGMNYLHKRNPPIVHRDLKSPNLLVDRKYTVKVCDFGLSRLKANTFLSSKSAAGTPEWMAPEVLRDEPSNEKSDVYSFGVILWELATMQQPWGNLNPAQVVAAVGFKGKRLEITRDVNPQVAAIIEACWANEPWKRPSFAGIMESLRALIKSPPTTQPGHSEMPLLM</sequence>
<keyword evidence="5 10" id="KW-0547">Nucleotide-binding</keyword>
<dbReference type="InterPro" id="IPR008271">
    <property type="entry name" value="Ser/Thr_kinase_AS"/>
</dbReference>
<dbReference type="Gene3D" id="1.10.510.10">
    <property type="entry name" value="Transferase(Phosphotransferase) domain 1"/>
    <property type="match status" value="1"/>
</dbReference>
<keyword evidence="4" id="KW-0808">Transferase</keyword>
<dbReference type="GO" id="GO:0010182">
    <property type="term" value="P:sugar mediated signaling pathway"/>
    <property type="evidence" value="ECO:0007669"/>
    <property type="project" value="UniProtKB-ARBA"/>
</dbReference>
<protein>
    <recommendedName>
        <fullName evidence="2">non-specific serine/threonine protein kinase</fullName>
        <ecNumber evidence="2">2.7.11.1</ecNumber>
    </recommendedName>
</protein>
<dbReference type="GO" id="GO:0006950">
    <property type="term" value="P:response to stress"/>
    <property type="evidence" value="ECO:0007669"/>
    <property type="project" value="UniProtKB-ARBA"/>
</dbReference>
<dbReference type="CDD" id="cd13999">
    <property type="entry name" value="STKc_MAP3K-like"/>
    <property type="match status" value="1"/>
</dbReference>
<comment type="similarity">
    <text evidence="1">Belongs to the protein kinase superfamily. TKL Ser/Thr protein kinase family. RAF subfamily.</text>
</comment>
<feature type="compositionally biased region" description="Polar residues" evidence="11">
    <location>
        <begin position="497"/>
        <end position="510"/>
    </location>
</feature>
<dbReference type="AlphaFoldDB" id="A0AAV6X9L0"/>
<keyword evidence="6" id="KW-0418">Kinase</keyword>
<dbReference type="PANTHER" id="PTHR44329">
    <property type="entry name" value="SERINE/THREONINE-PROTEIN KINASE TNNI3K-RELATED"/>
    <property type="match status" value="1"/>
</dbReference>
<accession>A0AAV6X9L0</accession>
<comment type="catalytic activity">
    <reaction evidence="8">
        <text>L-threonyl-[protein] + ATP = O-phospho-L-threonyl-[protein] + ADP + H(+)</text>
        <dbReference type="Rhea" id="RHEA:46608"/>
        <dbReference type="Rhea" id="RHEA-COMP:11060"/>
        <dbReference type="Rhea" id="RHEA-COMP:11605"/>
        <dbReference type="ChEBI" id="CHEBI:15378"/>
        <dbReference type="ChEBI" id="CHEBI:30013"/>
        <dbReference type="ChEBI" id="CHEBI:30616"/>
        <dbReference type="ChEBI" id="CHEBI:61977"/>
        <dbReference type="ChEBI" id="CHEBI:456216"/>
        <dbReference type="EC" id="2.7.11.1"/>
    </reaction>
</comment>
<dbReference type="PANTHER" id="PTHR44329:SF255">
    <property type="entry name" value="OS02G0527600 PROTEIN"/>
    <property type="match status" value="1"/>
</dbReference>
<dbReference type="InterPro" id="IPR000719">
    <property type="entry name" value="Prot_kinase_dom"/>
</dbReference>
<organism evidence="13 14">
    <name type="scientific">Buddleja alternifolia</name>
    <dbReference type="NCBI Taxonomy" id="168488"/>
    <lineage>
        <taxon>Eukaryota</taxon>
        <taxon>Viridiplantae</taxon>
        <taxon>Streptophyta</taxon>
        <taxon>Embryophyta</taxon>
        <taxon>Tracheophyta</taxon>
        <taxon>Spermatophyta</taxon>
        <taxon>Magnoliopsida</taxon>
        <taxon>eudicotyledons</taxon>
        <taxon>Gunneridae</taxon>
        <taxon>Pentapetalae</taxon>
        <taxon>asterids</taxon>
        <taxon>lamiids</taxon>
        <taxon>Lamiales</taxon>
        <taxon>Scrophulariaceae</taxon>
        <taxon>Buddlejeae</taxon>
        <taxon>Buddleja</taxon>
    </lineage>
</organism>
<evidence type="ECO:0000256" key="8">
    <source>
        <dbReference type="ARBA" id="ARBA00047899"/>
    </source>
</evidence>
<feature type="region of interest" description="Disordered" evidence="11">
    <location>
        <begin position="1"/>
        <end position="44"/>
    </location>
</feature>
<evidence type="ECO:0000256" key="10">
    <source>
        <dbReference type="PROSITE-ProRule" id="PRU10141"/>
    </source>
</evidence>
<keyword evidence="3" id="KW-0723">Serine/threonine-protein kinase</keyword>
<dbReference type="SMART" id="SM00220">
    <property type="entry name" value="S_TKc"/>
    <property type="match status" value="1"/>
</dbReference>
<evidence type="ECO:0000313" key="13">
    <source>
        <dbReference type="EMBL" id="KAG8376667.1"/>
    </source>
</evidence>
<keyword evidence="7 10" id="KW-0067">ATP-binding</keyword>
<gene>
    <name evidence="13" type="ORF">BUALT_Bualt09G0087600</name>
</gene>
<feature type="binding site" evidence="10">
    <location>
        <position position="637"/>
    </location>
    <ligand>
        <name>ATP</name>
        <dbReference type="ChEBI" id="CHEBI:30616"/>
    </ligand>
</feature>
<dbReference type="PROSITE" id="PS50011">
    <property type="entry name" value="PROTEIN_KINASE_DOM"/>
    <property type="match status" value="1"/>
</dbReference>
<dbReference type="InterPro" id="IPR001245">
    <property type="entry name" value="Ser-Thr/Tyr_kinase_cat_dom"/>
</dbReference>
<evidence type="ECO:0000256" key="1">
    <source>
        <dbReference type="ARBA" id="ARBA00010507"/>
    </source>
</evidence>
<dbReference type="EMBL" id="WHWC01000009">
    <property type="protein sequence ID" value="KAG8376667.1"/>
    <property type="molecule type" value="Genomic_DNA"/>
</dbReference>
<evidence type="ECO:0000256" key="2">
    <source>
        <dbReference type="ARBA" id="ARBA00012513"/>
    </source>
</evidence>
<dbReference type="InterPro" id="IPR011009">
    <property type="entry name" value="Kinase-like_dom_sf"/>
</dbReference>
<evidence type="ECO:0000259" key="12">
    <source>
        <dbReference type="PROSITE" id="PS50011"/>
    </source>
</evidence>
<proteinExistence type="inferred from homology"/>
<dbReference type="InterPro" id="IPR017441">
    <property type="entry name" value="Protein_kinase_ATP_BS"/>
</dbReference>
<feature type="region of interest" description="Disordered" evidence="11">
    <location>
        <begin position="481"/>
        <end position="512"/>
    </location>
</feature>
<evidence type="ECO:0000256" key="6">
    <source>
        <dbReference type="ARBA" id="ARBA00022777"/>
    </source>
</evidence>
<evidence type="ECO:0000256" key="4">
    <source>
        <dbReference type="ARBA" id="ARBA00022679"/>
    </source>
</evidence>
<dbReference type="FunFam" id="3.30.200.20:FF:000060">
    <property type="entry name" value="Serine/threonine-protein kinase isoform 1"/>
    <property type="match status" value="1"/>
</dbReference>
<dbReference type="Pfam" id="PF14381">
    <property type="entry name" value="EDR1_CTR1_ARMC3_pept"/>
    <property type="match status" value="1"/>
</dbReference>
<evidence type="ECO:0000256" key="7">
    <source>
        <dbReference type="ARBA" id="ARBA00022840"/>
    </source>
</evidence>
<dbReference type="PROSITE" id="PS00108">
    <property type="entry name" value="PROTEIN_KINASE_ST"/>
    <property type="match status" value="1"/>
</dbReference>
<evidence type="ECO:0000256" key="9">
    <source>
        <dbReference type="ARBA" id="ARBA00048679"/>
    </source>
</evidence>
<dbReference type="SUPFAM" id="SSF56112">
    <property type="entry name" value="Protein kinase-like (PK-like)"/>
    <property type="match status" value="1"/>
</dbReference>
<dbReference type="PRINTS" id="PR00109">
    <property type="entry name" value="TYRKINASE"/>
</dbReference>
<name>A0AAV6X9L0_9LAMI</name>
<feature type="domain" description="Protein kinase" evidence="12">
    <location>
        <begin position="610"/>
        <end position="868"/>
    </location>
</feature>
<dbReference type="EC" id="2.7.11.1" evidence="2"/>
<dbReference type="Proteomes" id="UP000826271">
    <property type="component" value="Unassembled WGS sequence"/>
</dbReference>
<evidence type="ECO:0000256" key="3">
    <source>
        <dbReference type="ARBA" id="ARBA00022527"/>
    </source>
</evidence>